<keyword evidence="6" id="KW-0460">Magnesium</keyword>
<dbReference type="InterPro" id="IPR009014">
    <property type="entry name" value="Transketo_C/PFOR_II"/>
</dbReference>
<sequence length="656" mass="70171">MTDLPRGMADAIRFLSMDAIARVGEGHPGTPLGAAEICTALWTRHMDYVAEDPLWFDRDRFVLSAGHGSMLLYSLLHLTGHPGMTTEALRRFRELGSPCEGHPERAPGHGVEVTTGLLGQGVGNAAGMALAESFLSATLGPDLVDHRTWVLSGDGCLQEGIAHEVAALAGHLRLGKLCWLWDDNRMTDDGDIALAMSEDFAARFRAAHWHVQEVDGHDLDALDAAMALAKRDPRPSFIACRTIIGRGLPGVEGTRAAHSARIRPETVEAARAARDWPHAPFHVPNALAEAWAQAGRRGAGKRDAWRARVAALPAERRRELDRVMEGRLPAGWADGLRAHARDVAARAHGDHGWKLSGDMLERAAAAIPELLCGAPDLEGATQHKRALPAFTAADRSGRYVHYGVREHAMGAMLNGMAAHGGVVPTGVTYLVFSDYLRPVLRLAAMMKLPVVHAFTHDSIGIGRNGPTHQPVEHLASLRAIPGLHVFRPADAVEAAECWELALARRNGPSALVFARQPMPAVRRDAGANRSAEGAYVLREPQDGRDVTLLATGSEVALALAASDLLAAEGVRAAVVSMPCWELFEAQPAAERTAVLGAAPRLGIEAAARLGWDRWTGEDGGFLGMTGYGASGAEADLWRHFGLTPEDAARAAKALLG</sequence>
<keyword evidence="4" id="KW-0808">Transferase</keyword>
<comment type="caution">
    <text evidence="10">The sequence shown here is derived from an EMBL/GenBank/DDBJ whole genome shotgun (WGS) entry which is preliminary data.</text>
</comment>
<dbReference type="EMBL" id="JAGIYZ010000013">
    <property type="protein sequence ID" value="MBP0465085.1"/>
    <property type="molecule type" value="Genomic_DNA"/>
</dbReference>
<dbReference type="SMART" id="SM00861">
    <property type="entry name" value="Transket_pyr"/>
    <property type="match status" value="1"/>
</dbReference>
<feature type="domain" description="Transketolase-like pyrimidine-binding" evidence="9">
    <location>
        <begin position="350"/>
        <end position="521"/>
    </location>
</feature>
<gene>
    <name evidence="10" type="ORF">J5Y09_14265</name>
</gene>
<evidence type="ECO:0000313" key="10">
    <source>
        <dbReference type="EMBL" id="MBP0465085.1"/>
    </source>
</evidence>
<evidence type="ECO:0000256" key="7">
    <source>
        <dbReference type="ARBA" id="ARBA00023052"/>
    </source>
</evidence>
<dbReference type="CDD" id="cd02012">
    <property type="entry name" value="TPP_TK"/>
    <property type="match status" value="1"/>
</dbReference>
<comment type="catalytic activity">
    <reaction evidence="8">
        <text>D-sedoheptulose 7-phosphate + D-glyceraldehyde 3-phosphate = aldehydo-D-ribose 5-phosphate + D-xylulose 5-phosphate</text>
        <dbReference type="Rhea" id="RHEA:10508"/>
        <dbReference type="ChEBI" id="CHEBI:57483"/>
        <dbReference type="ChEBI" id="CHEBI:57737"/>
        <dbReference type="ChEBI" id="CHEBI:58273"/>
        <dbReference type="ChEBI" id="CHEBI:59776"/>
        <dbReference type="EC" id="2.2.1.1"/>
    </reaction>
</comment>
<dbReference type="CDD" id="cd07033">
    <property type="entry name" value="TPP_PYR_DXS_TK_like"/>
    <property type="match status" value="1"/>
</dbReference>
<dbReference type="Proteomes" id="UP000680815">
    <property type="component" value="Unassembled WGS sequence"/>
</dbReference>
<dbReference type="Pfam" id="PF00456">
    <property type="entry name" value="Transketolase_N"/>
    <property type="match status" value="1"/>
</dbReference>
<dbReference type="Pfam" id="PF02779">
    <property type="entry name" value="Transket_pyr"/>
    <property type="match status" value="1"/>
</dbReference>
<dbReference type="InterPro" id="IPR055152">
    <property type="entry name" value="Transketolase-like_C_2"/>
</dbReference>
<comment type="similarity">
    <text evidence="3">Belongs to the transketolase family.</text>
</comment>
<dbReference type="InterPro" id="IPR029061">
    <property type="entry name" value="THDP-binding"/>
</dbReference>
<dbReference type="PANTHER" id="PTHR43522:SF2">
    <property type="entry name" value="TRANSKETOLASE 1-RELATED"/>
    <property type="match status" value="1"/>
</dbReference>
<dbReference type="Gene3D" id="3.40.50.970">
    <property type="match status" value="2"/>
</dbReference>
<dbReference type="SUPFAM" id="SSF52922">
    <property type="entry name" value="TK C-terminal domain-like"/>
    <property type="match status" value="1"/>
</dbReference>
<dbReference type="InterPro" id="IPR033247">
    <property type="entry name" value="Transketolase_fam"/>
</dbReference>
<reference evidence="10 11" key="1">
    <citation type="submission" date="2021-03" db="EMBL/GenBank/DDBJ databases">
        <authorList>
            <person name="So Y."/>
        </authorList>
    </citation>
    <scope>NUCLEOTIDE SEQUENCE [LARGE SCALE GENOMIC DNA]</scope>
    <source>
        <strain evidence="10 11">PWR1</strain>
    </source>
</reference>
<organism evidence="10 11">
    <name type="scientific">Roseomonas nitratireducens</name>
    <dbReference type="NCBI Taxonomy" id="2820810"/>
    <lineage>
        <taxon>Bacteria</taxon>
        <taxon>Pseudomonadati</taxon>
        <taxon>Pseudomonadota</taxon>
        <taxon>Alphaproteobacteria</taxon>
        <taxon>Acetobacterales</taxon>
        <taxon>Roseomonadaceae</taxon>
        <taxon>Roseomonas</taxon>
    </lineage>
</organism>
<evidence type="ECO:0000256" key="2">
    <source>
        <dbReference type="ARBA" id="ARBA00001964"/>
    </source>
</evidence>
<evidence type="ECO:0000313" key="11">
    <source>
        <dbReference type="Proteomes" id="UP000680815"/>
    </source>
</evidence>
<evidence type="ECO:0000259" key="9">
    <source>
        <dbReference type="SMART" id="SM00861"/>
    </source>
</evidence>
<keyword evidence="5" id="KW-0479">Metal-binding</keyword>
<accession>A0ABS4AUP6</accession>
<evidence type="ECO:0000256" key="1">
    <source>
        <dbReference type="ARBA" id="ARBA00001946"/>
    </source>
</evidence>
<dbReference type="RefSeq" id="WP_209352477.1">
    <property type="nucleotide sequence ID" value="NZ_JAGIYZ010000013.1"/>
</dbReference>
<dbReference type="Pfam" id="PF22613">
    <property type="entry name" value="Transketolase_C_1"/>
    <property type="match status" value="1"/>
</dbReference>
<evidence type="ECO:0000256" key="5">
    <source>
        <dbReference type="ARBA" id="ARBA00022723"/>
    </source>
</evidence>
<keyword evidence="7" id="KW-0786">Thiamine pyrophosphate</keyword>
<dbReference type="InterPro" id="IPR005475">
    <property type="entry name" value="Transketolase-like_Pyr-bd"/>
</dbReference>
<evidence type="ECO:0000256" key="3">
    <source>
        <dbReference type="ARBA" id="ARBA00007131"/>
    </source>
</evidence>
<proteinExistence type="inferred from homology"/>
<dbReference type="InterPro" id="IPR005474">
    <property type="entry name" value="Transketolase_N"/>
</dbReference>
<name>A0ABS4AUP6_9PROT</name>
<comment type="cofactor">
    <cofactor evidence="2">
        <name>thiamine diphosphate</name>
        <dbReference type="ChEBI" id="CHEBI:58937"/>
    </cofactor>
</comment>
<evidence type="ECO:0000256" key="4">
    <source>
        <dbReference type="ARBA" id="ARBA00022679"/>
    </source>
</evidence>
<dbReference type="SUPFAM" id="SSF52518">
    <property type="entry name" value="Thiamin diphosphate-binding fold (THDP-binding)"/>
    <property type="match status" value="2"/>
</dbReference>
<dbReference type="Gene3D" id="3.40.50.920">
    <property type="match status" value="1"/>
</dbReference>
<evidence type="ECO:0000256" key="6">
    <source>
        <dbReference type="ARBA" id="ARBA00022842"/>
    </source>
</evidence>
<comment type="cofactor">
    <cofactor evidence="1">
        <name>Mg(2+)</name>
        <dbReference type="ChEBI" id="CHEBI:18420"/>
    </cofactor>
</comment>
<keyword evidence="11" id="KW-1185">Reference proteome</keyword>
<protein>
    <submittedName>
        <fullName evidence="10">Transketolase</fullName>
    </submittedName>
</protein>
<dbReference type="PANTHER" id="PTHR43522">
    <property type="entry name" value="TRANSKETOLASE"/>
    <property type="match status" value="1"/>
</dbReference>
<evidence type="ECO:0000256" key="8">
    <source>
        <dbReference type="ARBA" id="ARBA00049473"/>
    </source>
</evidence>